<evidence type="ECO:0000313" key="1">
    <source>
        <dbReference type="EMBL" id="GAI45783.1"/>
    </source>
</evidence>
<feature type="non-terminal residue" evidence="1">
    <location>
        <position position="1"/>
    </location>
</feature>
<protein>
    <submittedName>
        <fullName evidence="1">Uncharacterized protein</fullName>
    </submittedName>
</protein>
<sequence length="40" mass="4667">QGEEIPYQLKGYGLDYKIIFDPFKSPQPLEVNYADISFNE</sequence>
<gene>
    <name evidence="1" type="ORF">S06H3_45299</name>
</gene>
<dbReference type="EMBL" id="BARV01028265">
    <property type="protein sequence ID" value="GAI45783.1"/>
    <property type="molecule type" value="Genomic_DNA"/>
</dbReference>
<organism evidence="1">
    <name type="scientific">marine sediment metagenome</name>
    <dbReference type="NCBI Taxonomy" id="412755"/>
    <lineage>
        <taxon>unclassified sequences</taxon>
        <taxon>metagenomes</taxon>
        <taxon>ecological metagenomes</taxon>
    </lineage>
</organism>
<proteinExistence type="predicted"/>
<accession>X1NQ96</accession>
<name>X1NQ96_9ZZZZ</name>
<comment type="caution">
    <text evidence="1">The sequence shown here is derived from an EMBL/GenBank/DDBJ whole genome shotgun (WGS) entry which is preliminary data.</text>
</comment>
<reference evidence="1" key="1">
    <citation type="journal article" date="2014" name="Front. Microbiol.">
        <title>High frequency of phylogenetically diverse reductive dehalogenase-homologous genes in deep subseafloor sedimentary metagenomes.</title>
        <authorList>
            <person name="Kawai M."/>
            <person name="Futagami T."/>
            <person name="Toyoda A."/>
            <person name="Takaki Y."/>
            <person name="Nishi S."/>
            <person name="Hori S."/>
            <person name="Arai W."/>
            <person name="Tsubouchi T."/>
            <person name="Morono Y."/>
            <person name="Uchiyama I."/>
            <person name="Ito T."/>
            <person name="Fujiyama A."/>
            <person name="Inagaki F."/>
            <person name="Takami H."/>
        </authorList>
    </citation>
    <scope>NUCLEOTIDE SEQUENCE</scope>
    <source>
        <strain evidence="1">Expedition CK06-06</strain>
    </source>
</reference>
<dbReference type="AlphaFoldDB" id="X1NQ96"/>